<comment type="caution">
    <text evidence="1">The sequence shown here is derived from an EMBL/GenBank/DDBJ whole genome shotgun (WGS) entry which is preliminary data.</text>
</comment>
<protein>
    <submittedName>
        <fullName evidence="1">Uncharacterized protein</fullName>
    </submittedName>
</protein>
<accession>A0A244CTA6</accession>
<sequence length="80" mass="9015">MSENNYPKGLLSFTYNVNNNDEVKKLAINDLNQAMALFELDNEEKAVVKSFAEQGVNDANWANYCAALRGEVENIIPTCW</sequence>
<reference evidence="1 2" key="1">
    <citation type="submission" date="2017-02" db="EMBL/GenBank/DDBJ databases">
        <title>Pseudoalteromonas ulvae TC14 Genome.</title>
        <authorList>
            <person name="Molmeret M."/>
        </authorList>
    </citation>
    <scope>NUCLEOTIDE SEQUENCE [LARGE SCALE GENOMIC DNA]</scope>
    <source>
        <strain evidence="1">TC14</strain>
    </source>
</reference>
<gene>
    <name evidence="1" type="ORF">B1199_09025</name>
</gene>
<evidence type="ECO:0000313" key="2">
    <source>
        <dbReference type="Proteomes" id="UP000194841"/>
    </source>
</evidence>
<dbReference type="RefSeq" id="WP_086743762.1">
    <property type="nucleotide sequence ID" value="NZ_MWPV01000002.1"/>
</dbReference>
<dbReference type="OrthoDB" id="6298396at2"/>
<organism evidence="1 2">
    <name type="scientific">Pseudoalteromonas ulvae</name>
    <dbReference type="NCBI Taxonomy" id="107327"/>
    <lineage>
        <taxon>Bacteria</taxon>
        <taxon>Pseudomonadati</taxon>
        <taxon>Pseudomonadota</taxon>
        <taxon>Gammaproteobacteria</taxon>
        <taxon>Alteromonadales</taxon>
        <taxon>Pseudoalteromonadaceae</taxon>
        <taxon>Pseudoalteromonas</taxon>
    </lineage>
</organism>
<proteinExistence type="predicted"/>
<keyword evidence="2" id="KW-1185">Reference proteome</keyword>
<dbReference type="EMBL" id="MWPV01000002">
    <property type="protein sequence ID" value="OUL58459.1"/>
    <property type="molecule type" value="Genomic_DNA"/>
</dbReference>
<name>A0A244CTA6_PSEDV</name>
<dbReference type="Proteomes" id="UP000194841">
    <property type="component" value="Unassembled WGS sequence"/>
</dbReference>
<evidence type="ECO:0000313" key="1">
    <source>
        <dbReference type="EMBL" id="OUL58459.1"/>
    </source>
</evidence>
<dbReference type="AlphaFoldDB" id="A0A244CTA6"/>